<reference evidence="6 7" key="1">
    <citation type="submission" date="2023-03" db="EMBL/GenBank/DDBJ databases">
        <title>Altererythrobacter sp. CAU 1644 isolated from sand.</title>
        <authorList>
            <person name="Kim W."/>
        </authorList>
    </citation>
    <scope>NUCLEOTIDE SEQUENCE [LARGE SCALE GENOMIC DNA]</scope>
    <source>
        <strain evidence="6 7">CAU 1644</strain>
    </source>
</reference>
<evidence type="ECO:0000256" key="2">
    <source>
        <dbReference type="ARBA" id="ARBA00022989"/>
    </source>
</evidence>
<feature type="transmembrane region" description="Helical" evidence="4">
    <location>
        <begin position="308"/>
        <end position="330"/>
    </location>
</feature>
<feature type="transmembrane region" description="Helical" evidence="4">
    <location>
        <begin position="252"/>
        <end position="272"/>
    </location>
</feature>
<dbReference type="PANTHER" id="PTHR11360:SF290">
    <property type="entry name" value="MONOCARBOXYLATE MFS PERMEASE"/>
    <property type="match status" value="1"/>
</dbReference>
<dbReference type="InterPro" id="IPR011701">
    <property type="entry name" value="MFS"/>
</dbReference>
<gene>
    <name evidence="6" type="ORF">P7228_09965</name>
</gene>
<evidence type="ECO:0000259" key="5">
    <source>
        <dbReference type="PROSITE" id="PS50850"/>
    </source>
</evidence>
<dbReference type="Gene3D" id="1.20.1250.20">
    <property type="entry name" value="MFS general substrate transporter like domains"/>
    <property type="match status" value="2"/>
</dbReference>
<feature type="transmembrane region" description="Helical" evidence="4">
    <location>
        <begin position="134"/>
        <end position="152"/>
    </location>
</feature>
<dbReference type="RefSeq" id="WP_278015089.1">
    <property type="nucleotide sequence ID" value="NZ_CP121106.1"/>
</dbReference>
<feature type="transmembrane region" description="Helical" evidence="4">
    <location>
        <begin position="342"/>
        <end position="361"/>
    </location>
</feature>
<accession>A0ABY8FQZ7</accession>
<name>A0ABY8FQZ7_9SPHN</name>
<dbReference type="PROSITE" id="PS50850">
    <property type="entry name" value="MFS"/>
    <property type="match status" value="1"/>
</dbReference>
<sequence>MSRPWAIVGSTVATQAAQAGLLIYGFSALALQLEQEFGATRFEVMLATTCLSLASSALGPVAGRWVDKGSARRLMLIGAAMLGLGLALVSVAQAIWQVWLAYALVLPFGNVLLGQLTSATLITRWFAERRGRAMGISTLGTSLGGFIFPVLIATASEAMGWRGALLAIGLITAATMALIVWLGIRDRPEEPKSEQACAALDIDSAGGLTIAQIIAQPAFWIITVAVGVKLATYIGLVNNLAGFAREIGVESIAAAGMVSVLSITSMVGKLGFGTLAERFTPRALFILAIALTIVGFALLLVAYGMMALVVACVLLGLSTGGMLPLWNLIVAEYFGEVSFGRALGLTSLAMVPLTAFASPFAGWVFDRTGHYDGVIWGSMVSLAVSIALLTMLPPANREEKH</sequence>
<evidence type="ECO:0000256" key="3">
    <source>
        <dbReference type="ARBA" id="ARBA00023136"/>
    </source>
</evidence>
<keyword evidence="2 4" id="KW-1133">Transmembrane helix</keyword>
<organism evidence="6 7">
    <name type="scientific">Altererythrobacter arenosus</name>
    <dbReference type="NCBI Taxonomy" id="3032592"/>
    <lineage>
        <taxon>Bacteria</taxon>
        <taxon>Pseudomonadati</taxon>
        <taxon>Pseudomonadota</taxon>
        <taxon>Alphaproteobacteria</taxon>
        <taxon>Sphingomonadales</taxon>
        <taxon>Erythrobacteraceae</taxon>
        <taxon>Altererythrobacter</taxon>
    </lineage>
</organism>
<dbReference type="SUPFAM" id="SSF103473">
    <property type="entry name" value="MFS general substrate transporter"/>
    <property type="match status" value="1"/>
</dbReference>
<dbReference type="InterPro" id="IPR020846">
    <property type="entry name" value="MFS_dom"/>
</dbReference>
<evidence type="ECO:0000313" key="7">
    <source>
        <dbReference type="Proteomes" id="UP001215827"/>
    </source>
</evidence>
<dbReference type="Pfam" id="PF07690">
    <property type="entry name" value="MFS_1"/>
    <property type="match status" value="1"/>
</dbReference>
<dbReference type="PANTHER" id="PTHR11360">
    <property type="entry name" value="MONOCARBOXYLATE TRANSPORTER"/>
    <property type="match status" value="1"/>
</dbReference>
<dbReference type="Proteomes" id="UP001215827">
    <property type="component" value="Chromosome"/>
</dbReference>
<feature type="transmembrane region" description="Helical" evidence="4">
    <location>
        <begin position="43"/>
        <end position="62"/>
    </location>
</feature>
<feature type="domain" description="Major facilitator superfamily (MFS) profile" evidence="5">
    <location>
        <begin position="1"/>
        <end position="397"/>
    </location>
</feature>
<feature type="transmembrane region" description="Helical" evidence="4">
    <location>
        <begin position="74"/>
        <end position="96"/>
    </location>
</feature>
<feature type="transmembrane region" description="Helical" evidence="4">
    <location>
        <begin position="164"/>
        <end position="184"/>
    </location>
</feature>
<dbReference type="EMBL" id="CP121106">
    <property type="protein sequence ID" value="WFL76323.1"/>
    <property type="molecule type" value="Genomic_DNA"/>
</dbReference>
<feature type="transmembrane region" description="Helical" evidence="4">
    <location>
        <begin position="284"/>
        <end position="302"/>
    </location>
</feature>
<protein>
    <submittedName>
        <fullName evidence="6">MFS transporter</fullName>
    </submittedName>
</protein>
<dbReference type="InterPro" id="IPR036259">
    <property type="entry name" value="MFS_trans_sf"/>
</dbReference>
<dbReference type="InterPro" id="IPR050327">
    <property type="entry name" value="Proton-linked_MCT"/>
</dbReference>
<feature type="transmembrane region" description="Helical" evidence="4">
    <location>
        <begin position="102"/>
        <end position="122"/>
    </location>
</feature>
<keyword evidence="1 4" id="KW-0812">Transmembrane</keyword>
<proteinExistence type="predicted"/>
<keyword evidence="7" id="KW-1185">Reference proteome</keyword>
<feature type="transmembrane region" description="Helical" evidence="4">
    <location>
        <begin position="373"/>
        <end position="392"/>
    </location>
</feature>
<evidence type="ECO:0000256" key="1">
    <source>
        <dbReference type="ARBA" id="ARBA00022692"/>
    </source>
</evidence>
<keyword evidence="3 4" id="KW-0472">Membrane</keyword>
<evidence type="ECO:0000256" key="4">
    <source>
        <dbReference type="SAM" id="Phobius"/>
    </source>
</evidence>
<evidence type="ECO:0000313" key="6">
    <source>
        <dbReference type="EMBL" id="WFL76323.1"/>
    </source>
</evidence>
<feature type="transmembrane region" description="Helical" evidence="4">
    <location>
        <begin position="218"/>
        <end position="240"/>
    </location>
</feature>